<organism evidence="2 3">
    <name type="scientific">Exidia glandulosa HHB12029</name>
    <dbReference type="NCBI Taxonomy" id="1314781"/>
    <lineage>
        <taxon>Eukaryota</taxon>
        <taxon>Fungi</taxon>
        <taxon>Dikarya</taxon>
        <taxon>Basidiomycota</taxon>
        <taxon>Agaricomycotina</taxon>
        <taxon>Agaricomycetes</taxon>
        <taxon>Auriculariales</taxon>
        <taxon>Exidiaceae</taxon>
        <taxon>Exidia</taxon>
    </lineage>
</organism>
<accession>A0A166ACN9</accession>
<dbReference type="EMBL" id="KV426044">
    <property type="protein sequence ID" value="KZV90669.1"/>
    <property type="molecule type" value="Genomic_DNA"/>
</dbReference>
<evidence type="ECO:0000313" key="2">
    <source>
        <dbReference type="EMBL" id="KZV90669.1"/>
    </source>
</evidence>
<feature type="signal peptide" evidence="1">
    <location>
        <begin position="1"/>
        <end position="41"/>
    </location>
</feature>
<keyword evidence="3" id="KW-1185">Reference proteome</keyword>
<keyword evidence="1" id="KW-0732">Signal</keyword>
<gene>
    <name evidence="2" type="ORF">EXIGLDRAFT_720181</name>
</gene>
<feature type="chain" id="PRO_5007870556" description="Secreted protein" evidence="1">
    <location>
        <begin position="42"/>
        <end position="79"/>
    </location>
</feature>
<dbReference type="Proteomes" id="UP000077266">
    <property type="component" value="Unassembled WGS sequence"/>
</dbReference>
<reference evidence="2 3" key="1">
    <citation type="journal article" date="2016" name="Mol. Biol. Evol.">
        <title>Comparative Genomics of Early-Diverging Mushroom-Forming Fungi Provides Insights into the Origins of Lignocellulose Decay Capabilities.</title>
        <authorList>
            <person name="Nagy L.G."/>
            <person name="Riley R."/>
            <person name="Tritt A."/>
            <person name="Adam C."/>
            <person name="Daum C."/>
            <person name="Floudas D."/>
            <person name="Sun H."/>
            <person name="Yadav J.S."/>
            <person name="Pangilinan J."/>
            <person name="Larsson K.H."/>
            <person name="Matsuura K."/>
            <person name="Barry K."/>
            <person name="Labutti K."/>
            <person name="Kuo R."/>
            <person name="Ohm R.A."/>
            <person name="Bhattacharya S.S."/>
            <person name="Shirouzu T."/>
            <person name="Yoshinaga Y."/>
            <person name="Martin F.M."/>
            <person name="Grigoriev I.V."/>
            <person name="Hibbett D.S."/>
        </authorList>
    </citation>
    <scope>NUCLEOTIDE SEQUENCE [LARGE SCALE GENOMIC DNA]</scope>
    <source>
        <strain evidence="2 3">HHB12029</strain>
    </source>
</reference>
<dbReference type="AlphaFoldDB" id="A0A166ACN9"/>
<dbReference type="InParanoid" id="A0A166ACN9"/>
<name>A0A166ACN9_EXIGL</name>
<proteinExistence type="predicted"/>
<evidence type="ECO:0000256" key="1">
    <source>
        <dbReference type="SAM" id="SignalP"/>
    </source>
</evidence>
<protein>
    <recommendedName>
        <fullName evidence="4">Secreted protein</fullName>
    </recommendedName>
</protein>
<sequence>MTACPRFCFFLCGTPRSLVVVFSRLLIVVLHVEVRIGSVVAQHCSPDFFCASYLLIHARAAQSVPFLPVSCSRPRLFLL</sequence>
<evidence type="ECO:0008006" key="4">
    <source>
        <dbReference type="Google" id="ProtNLM"/>
    </source>
</evidence>
<evidence type="ECO:0000313" key="3">
    <source>
        <dbReference type="Proteomes" id="UP000077266"/>
    </source>
</evidence>